<protein>
    <submittedName>
        <fullName evidence="1">Uncharacterized protein</fullName>
    </submittedName>
</protein>
<dbReference type="EMBL" id="BK016227">
    <property type="protein sequence ID" value="DAG03370.1"/>
    <property type="molecule type" value="Genomic_DNA"/>
</dbReference>
<organism evidence="1">
    <name type="scientific">Siphoviridae sp. ct6rT12</name>
    <dbReference type="NCBI Taxonomy" id="2825346"/>
    <lineage>
        <taxon>Viruses</taxon>
        <taxon>Duplodnaviria</taxon>
        <taxon>Heunggongvirae</taxon>
        <taxon>Uroviricota</taxon>
        <taxon>Caudoviricetes</taxon>
    </lineage>
</organism>
<name>A0A8S5V9C1_9CAUD</name>
<reference evidence="1" key="1">
    <citation type="journal article" date="2021" name="Proc. Natl. Acad. Sci. U.S.A.">
        <title>A Catalog of Tens of Thousands of Viruses from Human Metagenomes Reveals Hidden Associations with Chronic Diseases.</title>
        <authorList>
            <person name="Tisza M.J."/>
            <person name="Buck C.B."/>
        </authorList>
    </citation>
    <scope>NUCLEOTIDE SEQUENCE</scope>
    <source>
        <strain evidence="1">Ct6rT12</strain>
    </source>
</reference>
<proteinExistence type="predicted"/>
<sequence length="66" mass="8202">MNITKRSEMKLVEEIRFKNIDEVMMYENELNESLDKEYYFRLNCPLFSEDFILEVYLYCPEKLLDY</sequence>
<accession>A0A8S5V9C1</accession>
<evidence type="ECO:0000313" key="1">
    <source>
        <dbReference type="EMBL" id="DAG03370.1"/>
    </source>
</evidence>